<name>A0A5D4HCE3_9SPHI</name>
<dbReference type="GO" id="GO:0009103">
    <property type="term" value="P:lipopolysaccharide biosynthetic process"/>
    <property type="evidence" value="ECO:0007669"/>
    <property type="project" value="TreeGrafter"/>
</dbReference>
<evidence type="ECO:0000259" key="3">
    <source>
        <dbReference type="Pfam" id="PF13439"/>
    </source>
</evidence>
<dbReference type="PANTHER" id="PTHR46401:SF2">
    <property type="entry name" value="GLYCOSYLTRANSFERASE WBBK-RELATED"/>
    <property type="match status" value="1"/>
</dbReference>
<dbReference type="InterPro" id="IPR028098">
    <property type="entry name" value="Glyco_trans_4-like_N"/>
</dbReference>
<protein>
    <submittedName>
        <fullName evidence="4">Glycosyltransferase family 4 protein</fullName>
    </submittedName>
</protein>
<dbReference type="SUPFAM" id="SSF53756">
    <property type="entry name" value="UDP-Glycosyltransferase/glycogen phosphorylase"/>
    <property type="match status" value="1"/>
</dbReference>
<gene>
    <name evidence="4" type="ORF">FXV77_02840</name>
</gene>
<feature type="domain" description="Glycosyl transferase family 1" evidence="2">
    <location>
        <begin position="191"/>
        <end position="340"/>
    </location>
</feature>
<dbReference type="EMBL" id="VTAV01000001">
    <property type="protein sequence ID" value="TYR38234.1"/>
    <property type="molecule type" value="Genomic_DNA"/>
</dbReference>
<accession>A0A5D4HCE3</accession>
<dbReference type="InterPro" id="IPR001296">
    <property type="entry name" value="Glyco_trans_1"/>
</dbReference>
<evidence type="ECO:0000313" key="5">
    <source>
        <dbReference type="Proteomes" id="UP000322362"/>
    </source>
</evidence>
<reference evidence="4 5" key="1">
    <citation type="submission" date="2019-08" db="EMBL/GenBank/DDBJ databases">
        <title>Phlebobacter frassis gen. nov. sp. nov., a new member of family Sphingobacteriaceae isolated from sand fly rearing media.</title>
        <authorList>
            <person name="Kakumanu M.L."/>
            <person name="Marayati B.F."/>
            <person name="Wada-Katsumata A."/>
            <person name="Wasserberg G."/>
            <person name="Schal C."/>
            <person name="Apperson C.S."/>
            <person name="Ponnusamy L."/>
        </authorList>
    </citation>
    <scope>NUCLEOTIDE SEQUENCE [LARGE SCALE GENOMIC DNA]</scope>
    <source>
        <strain evidence="4 5">SSI9</strain>
    </source>
</reference>
<organism evidence="4 5">
    <name type="scientific">Sphingobacterium phlebotomi</name>
    <dbReference type="NCBI Taxonomy" id="2605433"/>
    <lineage>
        <taxon>Bacteria</taxon>
        <taxon>Pseudomonadati</taxon>
        <taxon>Bacteroidota</taxon>
        <taxon>Sphingobacteriia</taxon>
        <taxon>Sphingobacteriales</taxon>
        <taxon>Sphingobacteriaceae</taxon>
        <taxon>Sphingobacterium</taxon>
    </lineage>
</organism>
<dbReference type="RefSeq" id="WP_148917697.1">
    <property type="nucleotide sequence ID" value="NZ_VTAV01000001.1"/>
</dbReference>
<keyword evidence="5" id="KW-1185">Reference proteome</keyword>
<keyword evidence="1 4" id="KW-0808">Transferase</keyword>
<dbReference type="Pfam" id="PF13439">
    <property type="entry name" value="Glyco_transf_4"/>
    <property type="match status" value="1"/>
</dbReference>
<sequence>MNILYDHQIFLAQGFGGISRYFSTLMEGIRHTSDVSYNFSMYGNHNYFQSSEMVLKPDYFQRRQFRRYPQKMSEANRSYILKKLKEKDISVFHPTYYDHYYLDVIRKPFVITIHDMIYEKYAGFFSPDDPTPYEKRVLIERADKIIAISHKTKEDILYYNRIDEDKIDVVYHGIDLDKAITYEENMILPAEYVLYVGSRFGYKNFPLFVEAFGYISTKKKDLKLVVVGAALGSAEKELLYRNGILDKILQMSVTDSQLNTLYKNAIMLVYPSLYEGFGLPILEAFKNGCPVLLSRASCFPEIAGDSAAFFEPTSVESLIYEMLRIIEDPFLRISLIDRGRTKLQEYNVDKCVKGTLYTYRSVI</sequence>
<comment type="caution">
    <text evidence="4">The sequence shown here is derived from an EMBL/GenBank/DDBJ whole genome shotgun (WGS) entry which is preliminary data.</text>
</comment>
<dbReference type="GO" id="GO:0016757">
    <property type="term" value="F:glycosyltransferase activity"/>
    <property type="evidence" value="ECO:0007669"/>
    <property type="project" value="InterPro"/>
</dbReference>
<dbReference type="Pfam" id="PF00534">
    <property type="entry name" value="Glycos_transf_1"/>
    <property type="match status" value="1"/>
</dbReference>
<dbReference type="AlphaFoldDB" id="A0A5D4HCE3"/>
<evidence type="ECO:0000256" key="1">
    <source>
        <dbReference type="ARBA" id="ARBA00022679"/>
    </source>
</evidence>
<feature type="domain" description="Glycosyltransferase subfamily 4-like N-terminal" evidence="3">
    <location>
        <begin position="70"/>
        <end position="178"/>
    </location>
</feature>
<proteinExistence type="predicted"/>
<dbReference type="CDD" id="cd03809">
    <property type="entry name" value="GT4_MtfB-like"/>
    <property type="match status" value="1"/>
</dbReference>
<dbReference type="Proteomes" id="UP000322362">
    <property type="component" value="Unassembled WGS sequence"/>
</dbReference>
<dbReference type="Gene3D" id="3.40.50.2000">
    <property type="entry name" value="Glycogen Phosphorylase B"/>
    <property type="match status" value="2"/>
</dbReference>
<dbReference type="PANTHER" id="PTHR46401">
    <property type="entry name" value="GLYCOSYLTRANSFERASE WBBK-RELATED"/>
    <property type="match status" value="1"/>
</dbReference>
<evidence type="ECO:0000259" key="2">
    <source>
        <dbReference type="Pfam" id="PF00534"/>
    </source>
</evidence>
<evidence type="ECO:0000313" key="4">
    <source>
        <dbReference type="EMBL" id="TYR38234.1"/>
    </source>
</evidence>